<evidence type="ECO:0000313" key="4">
    <source>
        <dbReference type="EMBL" id="MDH5829815.1"/>
    </source>
</evidence>
<keyword evidence="5" id="KW-1185">Reference proteome</keyword>
<dbReference type="InterPro" id="IPR052906">
    <property type="entry name" value="Type_IV_Methyl-Rstrct_Enzyme"/>
</dbReference>
<dbReference type="GO" id="GO:0004519">
    <property type="term" value="F:endonuclease activity"/>
    <property type="evidence" value="ECO:0007669"/>
    <property type="project" value="UniProtKB-KW"/>
</dbReference>
<reference evidence="4 5" key="1">
    <citation type="submission" date="2023-04" db="EMBL/GenBank/DDBJ databases">
        <title>Luteimonas sp. M1R5S18.</title>
        <authorList>
            <person name="Sun J.-Q."/>
        </authorList>
    </citation>
    <scope>NUCLEOTIDE SEQUENCE [LARGE SCALE GENOMIC DNA]</scope>
    <source>
        <strain evidence="4 5">M1R5S18</strain>
    </source>
</reference>
<dbReference type="InterPro" id="IPR007560">
    <property type="entry name" value="Restrct_endonuc_IV_Mrr"/>
</dbReference>
<dbReference type="EC" id="3.1.21.-" evidence="4"/>
<dbReference type="PANTHER" id="PTHR30015:SF7">
    <property type="entry name" value="TYPE IV METHYL-DIRECTED RESTRICTION ENZYME ECOKMRR"/>
    <property type="match status" value="1"/>
</dbReference>
<keyword evidence="4" id="KW-0378">Hydrolase</keyword>
<evidence type="ECO:0000256" key="1">
    <source>
        <dbReference type="SAM" id="MobiDB-lite"/>
    </source>
</evidence>
<evidence type="ECO:0000256" key="2">
    <source>
        <dbReference type="SAM" id="Phobius"/>
    </source>
</evidence>
<comment type="caution">
    <text evidence="4">The sequence shown here is derived from an EMBL/GenBank/DDBJ whole genome shotgun (WGS) entry which is preliminary data.</text>
</comment>
<evidence type="ECO:0000259" key="3">
    <source>
        <dbReference type="Pfam" id="PF04471"/>
    </source>
</evidence>
<dbReference type="PANTHER" id="PTHR30015">
    <property type="entry name" value="MRR RESTRICTION SYSTEM PROTEIN"/>
    <property type="match status" value="1"/>
</dbReference>
<keyword evidence="2" id="KW-1133">Transmembrane helix</keyword>
<gene>
    <name evidence="4" type="ORF">QFW80_04690</name>
</gene>
<keyword evidence="4" id="KW-0540">Nuclease</keyword>
<keyword evidence="4" id="KW-0255">Endonuclease</keyword>
<dbReference type="Pfam" id="PF04471">
    <property type="entry name" value="Mrr_cat"/>
    <property type="match status" value="1"/>
</dbReference>
<sequence length="344" mass="36455">MSNWLIAIGVTLLIGGLATFYFRTVQLHRDETRAGIAALSGVSWRSFIHMVLDALARRGFTRLVDSNNAADDTDYVLERNGEHWLLSCKHGSAFVLGRLTVNELARAIGVKGAAGGFLLTQGRITEDARPVAALQRIELLDGPTLWPQLRDFLPAEQRAGIRAGASQLARQRVLASWLFALLAGVAVWLALPAPPASSAPAPRPAAIVEPQPAPPTPVTGTPAPTPADTAPAPSTPAQPVAPSAPSTAAAPEAPAAADVPAGSLPIERQRADVAAAISTLPDVNRAVWSSESTLQVILSTIDGDAFVRICPLIERYDDLASSRIQLTPPPDSGRSVRFRQCRSY</sequence>
<evidence type="ECO:0000313" key="5">
    <source>
        <dbReference type="Proteomes" id="UP001156831"/>
    </source>
</evidence>
<dbReference type="Proteomes" id="UP001156831">
    <property type="component" value="Unassembled WGS sequence"/>
</dbReference>
<keyword evidence="2" id="KW-0472">Membrane</keyword>
<dbReference type="SUPFAM" id="SSF52980">
    <property type="entry name" value="Restriction endonuclease-like"/>
    <property type="match status" value="1"/>
</dbReference>
<feature type="transmembrane region" description="Helical" evidence="2">
    <location>
        <begin position="173"/>
        <end position="191"/>
    </location>
</feature>
<dbReference type="RefSeq" id="WP_280600180.1">
    <property type="nucleotide sequence ID" value="NZ_JARXRN010000020.1"/>
</dbReference>
<dbReference type="GO" id="GO:0016787">
    <property type="term" value="F:hydrolase activity"/>
    <property type="evidence" value="ECO:0007669"/>
    <property type="project" value="UniProtKB-KW"/>
</dbReference>
<feature type="compositionally biased region" description="Low complexity" evidence="1">
    <location>
        <begin position="218"/>
        <end position="256"/>
    </location>
</feature>
<accession>A0ABT6JH68</accession>
<protein>
    <submittedName>
        <fullName evidence="4">Restriction endonuclease</fullName>
        <ecNumber evidence="4">3.1.21.-</ecNumber>
    </submittedName>
</protein>
<dbReference type="EMBL" id="JARXRN010000020">
    <property type="protein sequence ID" value="MDH5829815.1"/>
    <property type="molecule type" value="Genomic_DNA"/>
</dbReference>
<feature type="domain" description="Restriction endonuclease type IV Mrr" evidence="3">
    <location>
        <begin position="41"/>
        <end position="145"/>
    </location>
</feature>
<feature type="region of interest" description="Disordered" evidence="1">
    <location>
        <begin position="199"/>
        <end position="256"/>
    </location>
</feature>
<organism evidence="4 5">
    <name type="scientific">Luteimonas rhizosphaericola</name>
    <dbReference type="NCBI Taxonomy" id="3042024"/>
    <lineage>
        <taxon>Bacteria</taxon>
        <taxon>Pseudomonadati</taxon>
        <taxon>Pseudomonadota</taxon>
        <taxon>Gammaproteobacteria</taxon>
        <taxon>Lysobacterales</taxon>
        <taxon>Lysobacteraceae</taxon>
        <taxon>Luteimonas</taxon>
    </lineage>
</organism>
<keyword evidence="2" id="KW-0812">Transmembrane</keyword>
<proteinExistence type="predicted"/>
<dbReference type="InterPro" id="IPR011335">
    <property type="entry name" value="Restrct_endonuc-II-like"/>
</dbReference>
<name>A0ABT6JH68_9GAMM</name>